<comment type="caution">
    <text evidence="2">The sequence shown here is derived from an EMBL/GenBank/DDBJ whole genome shotgun (WGS) entry which is preliminary data.</text>
</comment>
<feature type="region of interest" description="Disordered" evidence="1">
    <location>
        <begin position="68"/>
        <end position="92"/>
    </location>
</feature>
<dbReference type="Proteomes" id="UP001321473">
    <property type="component" value="Unassembled WGS sequence"/>
</dbReference>
<reference evidence="2 3" key="1">
    <citation type="journal article" date="2023" name="Arcadia Sci">
        <title>De novo assembly of a long-read Amblyomma americanum tick genome.</title>
        <authorList>
            <person name="Chou S."/>
            <person name="Poskanzer K.E."/>
            <person name="Rollins M."/>
            <person name="Thuy-Boun P.S."/>
        </authorList>
    </citation>
    <scope>NUCLEOTIDE SEQUENCE [LARGE SCALE GENOMIC DNA]</scope>
    <source>
        <strain evidence="2">F_SG_1</strain>
        <tissue evidence="2">Salivary glands</tissue>
    </source>
</reference>
<protein>
    <submittedName>
        <fullName evidence="2">Uncharacterized protein</fullName>
    </submittedName>
</protein>
<feature type="compositionally biased region" description="Polar residues" evidence="1">
    <location>
        <begin position="80"/>
        <end position="92"/>
    </location>
</feature>
<name>A0AAQ4E008_AMBAM</name>
<evidence type="ECO:0000313" key="2">
    <source>
        <dbReference type="EMBL" id="KAK8768048.1"/>
    </source>
</evidence>
<gene>
    <name evidence="2" type="ORF">V5799_005172</name>
</gene>
<evidence type="ECO:0000256" key="1">
    <source>
        <dbReference type="SAM" id="MobiDB-lite"/>
    </source>
</evidence>
<evidence type="ECO:0000313" key="3">
    <source>
        <dbReference type="Proteomes" id="UP001321473"/>
    </source>
</evidence>
<dbReference type="EMBL" id="JARKHS020024567">
    <property type="protein sequence ID" value="KAK8768048.1"/>
    <property type="molecule type" value="Genomic_DNA"/>
</dbReference>
<sequence length="92" mass="9982">MADVPARHSAAQRIRNLRNVAYLHGYTAVKGSENLACPQFHARGLCYSFKWSFLVSVHPQSPVECKKKHFAPSAPPPSICSVSGQSSDNGGE</sequence>
<organism evidence="2 3">
    <name type="scientific">Amblyomma americanum</name>
    <name type="common">Lone star tick</name>
    <dbReference type="NCBI Taxonomy" id="6943"/>
    <lineage>
        <taxon>Eukaryota</taxon>
        <taxon>Metazoa</taxon>
        <taxon>Ecdysozoa</taxon>
        <taxon>Arthropoda</taxon>
        <taxon>Chelicerata</taxon>
        <taxon>Arachnida</taxon>
        <taxon>Acari</taxon>
        <taxon>Parasitiformes</taxon>
        <taxon>Ixodida</taxon>
        <taxon>Ixodoidea</taxon>
        <taxon>Ixodidae</taxon>
        <taxon>Amblyomminae</taxon>
        <taxon>Amblyomma</taxon>
    </lineage>
</organism>
<keyword evidence="3" id="KW-1185">Reference proteome</keyword>
<dbReference type="AlphaFoldDB" id="A0AAQ4E008"/>
<accession>A0AAQ4E008</accession>
<proteinExistence type="predicted"/>